<evidence type="ECO:0000256" key="1">
    <source>
        <dbReference type="ARBA" id="ARBA00000448"/>
    </source>
</evidence>
<dbReference type="InterPro" id="IPR002772">
    <property type="entry name" value="Glyco_hydro_3_C"/>
</dbReference>
<comment type="catalytic activity">
    <reaction evidence="1">
        <text>Hydrolysis of terminal, non-reducing beta-D-glucosyl residues with release of beta-D-glucose.</text>
        <dbReference type="EC" id="3.2.1.21"/>
    </reaction>
</comment>
<name>A0ABT2BYM9_9BURK</name>
<evidence type="ECO:0000256" key="5">
    <source>
        <dbReference type="ARBA" id="ARBA00022801"/>
    </source>
</evidence>
<dbReference type="InterPro" id="IPR036962">
    <property type="entry name" value="Glyco_hydro_3_N_sf"/>
</dbReference>
<dbReference type="Proteomes" id="UP001165263">
    <property type="component" value="Unassembled WGS sequence"/>
</dbReference>
<feature type="domain" description="Glycoside hydrolase family 3 C-terminal" evidence="9">
    <location>
        <begin position="518"/>
        <end position="657"/>
    </location>
</feature>
<evidence type="ECO:0000256" key="2">
    <source>
        <dbReference type="ARBA" id="ARBA00005336"/>
    </source>
</evidence>
<evidence type="ECO:0000313" key="11">
    <source>
        <dbReference type="Proteomes" id="UP001165263"/>
    </source>
</evidence>
<dbReference type="InterPro" id="IPR017853">
    <property type="entry name" value="GH"/>
</dbReference>
<reference evidence="10" key="1">
    <citation type="submission" date="2022-08" db="EMBL/GenBank/DDBJ databases">
        <title>Reclassification of Massilia species as members of the genera Telluria, Duganella, Pseudoduganella, Mokoshia gen. nov. and Zemynaea gen. nov. using orthogonal and non-orthogonal genome-based approaches.</title>
        <authorList>
            <person name="Bowman J.P."/>
        </authorList>
    </citation>
    <scope>NUCLEOTIDE SEQUENCE</scope>
    <source>
        <strain evidence="10">LMG 11547</strain>
    </source>
</reference>
<dbReference type="EC" id="3.2.1.21" evidence="3"/>
<dbReference type="Gene3D" id="3.20.20.300">
    <property type="entry name" value="Glycoside hydrolase, family 3, N-terminal domain"/>
    <property type="match status" value="1"/>
</dbReference>
<feature type="chain" id="PRO_5047490275" description="beta-glucosidase" evidence="7">
    <location>
        <begin position="25"/>
        <end position="657"/>
    </location>
</feature>
<evidence type="ECO:0000256" key="4">
    <source>
        <dbReference type="ARBA" id="ARBA00022729"/>
    </source>
</evidence>
<dbReference type="SUPFAM" id="SSF52279">
    <property type="entry name" value="Beta-D-glucan exohydrolase, C-terminal domain"/>
    <property type="match status" value="1"/>
</dbReference>
<dbReference type="Pfam" id="PF00933">
    <property type="entry name" value="Glyco_hydro_3"/>
    <property type="match status" value="1"/>
</dbReference>
<evidence type="ECO:0000256" key="7">
    <source>
        <dbReference type="SAM" id="SignalP"/>
    </source>
</evidence>
<keyword evidence="11" id="KW-1185">Reference proteome</keyword>
<dbReference type="EMBL" id="JANUHC010000004">
    <property type="protein sequence ID" value="MCS0630248.1"/>
    <property type="molecule type" value="Genomic_DNA"/>
</dbReference>
<feature type="signal peptide" evidence="7">
    <location>
        <begin position="1"/>
        <end position="24"/>
    </location>
</feature>
<comment type="caution">
    <text evidence="10">The sequence shown here is derived from an EMBL/GenBank/DDBJ whole genome shotgun (WGS) entry which is preliminary data.</text>
</comment>
<dbReference type="PANTHER" id="PTHR30620:SF16">
    <property type="entry name" value="LYSOSOMAL BETA GLUCOSIDASE"/>
    <property type="match status" value="1"/>
</dbReference>
<dbReference type="InterPro" id="IPR051915">
    <property type="entry name" value="Cellulose_Degrad_GH3"/>
</dbReference>
<dbReference type="PRINTS" id="PR00133">
    <property type="entry name" value="GLHYDRLASE3"/>
</dbReference>
<evidence type="ECO:0000256" key="6">
    <source>
        <dbReference type="ARBA" id="ARBA00023295"/>
    </source>
</evidence>
<organism evidence="10 11">
    <name type="scientific">Telluria mixta</name>
    <dbReference type="NCBI Taxonomy" id="34071"/>
    <lineage>
        <taxon>Bacteria</taxon>
        <taxon>Pseudomonadati</taxon>
        <taxon>Pseudomonadota</taxon>
        <taxon>Betaproteobacteria</taxon>
        <taxon>Burkholderiales</taxon>
        <taxon>Oxalobacteraceae</taxon>
        <taxon>Telluria group</taxon>
        <taxon>Telluria</taxon>
    </lineage>
</organism>
<evidence type="ECO:0000256" key="3">
    <source>
        <dbReference type="ARBA" id="ARBA00012744"/>
    </source>
</evidence>
<dbReference type="InterPro" id="IPR036881">
    <property type="entry name" value="Glyco_hydro_3_C_sf"/>
</dbReference>
<accession>A0ABT2BYM9</accession>
<comment type="similarity">
    <text evidence="2">Belongs to the glycosyl hydrolase 3 family.</text>
</comment>
<protein>
    <recommendedName>
        <fullName evidence="3">beta-glucosidase</fullName>
        <ecNumber evidence="3">3.2.1.21</ecNumber>
    </recommendedName>
</protein>
<sequence length="657" mass="69993">MRYPLLPRLAAGTVTAIVAATAAAQPPLTTRTVPLIQVDGLQFRDLNRNGKLDTYEDWRLPARTRADALVAALTLEEKAGVMMHGNLPVSADGGRADLAAARPLVLERHVNAFVSRQHGDAGTLAADHNRLQALAEESRLAIPVSLSTDPRNHFQYTVGQSVAAAGFSQWPEPLGLAAIDDPALTRRFADVVRQEYLATGFTVALSPQADLASEPRWPRVFSTFGEDAAIAMRHVEASVAGLQDGATGLHDGSVVAVVKHWAGYGAAKDGWDSHNPYGKFMTFPGANFAYHLLPFDGAFKARVASVMPTYSMPDGRVDAGGVMPNLALDPVGGGYSRALLTDLLRERKGFEGVVLSDWAITADCAGPCADGAPDGVTPLAFFPQFGTPWGVEHLGKRARFVKAVAAGVDQFGGTEESSYLVDAVRASELPVARIDASVARILRQKFEQGLFEHPFVDEARAGTVVGSPGFRAQGLDAQRRSLILLQNKGKLLPLAGNGRKVWLHGVAPAVAARYGFTVVATPEQADLAIVRAATPSEMLHPRYIFGLLQHEGTLAYADGNPDYDAIQRAAAHVPTVVTVNLERAAILTNVVDKAGAVLANFGVSDEALLDVLTGKANPRGRLPLELPSSMAAVARQRPDLPHDSDAPLFPFGFGLSY</sequence>
<dbReference type="Gene3D" id="3.40.50.1700">
    <property type="entry name" value="Glycoside hydrolase family 3 C-terminal domain"/>
    <property type="match status" value="1"/>
</dbReference>
<evidence type="ECO:0000313" key="10">
    <source>
        <dbReference type="EMBL" id="MCS0630248.1"/>
    </source>
</evidence>
<dbReference type="Pfam" id="PF01915">
    <property type="entry name" value="Glyco_hydro_3_C"/>
    <property type="match status" value="1"/>
</dbReference>
<dbReference type="SUPFAM" id="SSF51445">
    <property type="entry name" value="(Trans)glycosidases"/>
    <property type="match status" value="1"/>
</dbReference>
<keyword evidence="6" id="KW-0326">Glycosidase</keyword>
<dbReference type="InterPro" id="IPR001764">
    <property type="entry name" value="Glyco_hydro_3_N"/>
</dbReference>
<dbReference type="GO" id="GO:0016787">
    <property type="term" value="F:hydrolase activity"/>
    <property type="evidence" value="ECO:0007669"/>
    <property type="project" value="UniProtKB-KW"/>
</dbReference>
<evidence type="ECO:0000259" key="9">
    <source>
        <dbReference type="Pfam" id="PF01915"/>
    </source>
</evidence>
<dbReference type="RefSeq" id="WP_259449363.1">
    <property type="nucleotide sequence ID" value="NZ_CP119520.1"/>
</dbReference>
<keyword evidence="5 10" id="KW-0378">Hydrolase</keyword>
<evidence type="ECO:0000259" key="8">
    <source>
        <dbReference type="Pfam" id="PF00933"/>
    </source>
</evidence>
<gene>
    <name evidence="10" type="ORF">NX786_12965</name>
</gene>
<feature type="domain" description="Glycoside hydrolase family 3 N-terminal" evidence="8">
    <location>
        <begin position="104"/>
        <end position="443"/>
    </location>
</feature>
<dbReference type="PANTHER" id="PTHR30620">
    <property type="entry name" value="PERIPLASMIC BETA-GLUCOSIDASE-RELATED"/>
    <property type="match status" value="1"/>
</dbReference>
<keyword evidence="4 7" id="KW-0732">Signal</keyword>
<proteinExistence type="inferred from homology"/>